<dbReference type="AlphaFoldDB" id="A0A4Z2GT02"/>
<dbReference type="EMBL" id="SRLO01000420">
    <property type="protein sequence ID" value="TNN56798.1"/>
    <property type="molecule type" value="Genomic_DNA"/>
</dbReference>
<name>A0A4Z2GT02_9TELE</name>
<comment type="caution">
    <text evidence="1">The sequence shown here is derived from an EMBL/GenBank/DDBJ whole genome shotgun (WGS) entry which is preliminary data.</text>
</comment>
<dbReference type="Proteomes" id="UP000314294">
    <property type="component" value="Unassembled WGS sequence"/>
</dbReference>
<evidence type="ECO:0000313" key="2">
    <source>
        <dbReference type="Proteomes" id="UP000314294"/>
    </source>
</evidence>
<accession>A0A4Z2GT02</accession>
<reference evidence="1 2" key="1">
    <citation type="submission" date="2019-03" db="EMBL/GenBank/DDBJ databases">
        <title>First draft genome of Liparis tanakae, snailfish: a comprehensive survey of snailfish specific genes.</title>
        <authorList>
            <person name="Kim W."/>
            <person name="Song I."/>
            <person name="Jeong J.-H."/>
            <person name="Kim D."/>
            <person name="Kim S."/>
            <person name="Ryu S."/>
            <person name="Song J.Y."/>
            <person name="Lee S.K."/>
        </authorList>
    </citation>
    <scope>NUCLEOTIDE SEQUENCE [LARGE SCALE GENOMIC DNA]</scope>
    <source>
        <tissue evidence="1">Muscle</tissue>
    </source>
</reference>
<keyword evidence="2" id="KW-1185">Reference proteome</keyword>
<sequence>MTHSLVGNLTETEACNRAPTTRLRGPVAGQILSDLFKSRSPAACQDLFVATARMLDHAHGQPVTVQVAVKRHREHDGHALGANPALHVEQVVGQQADGARGGVVVLGEGAHFSLGELKLANVYFLLYADPALVRNCPRAGPEDGGFKLTEHASASSRSNYPATKHIRGVALGDVHQLMPGCL</sequence>
<proteinExistence type="predicted"/>
<gene>
    <name evidence="1" type="ORF">EYF80_032976</name>
</gene>
<organism evidence="1 2">
    <name type="scientific">Liparis tanakae</name>
    <name type="common">Tanaka's snailfish</name>
    <dbReference type="NCBI Taxonomy" id="230148"/>
    <lineage>
        <taxon>Eukaryota</taxon>
        <taxon>Metazoa</taxon>
        <taxon>Chordata</taxon>
        <taxon>Craniata</taxon>
        <taxon>Vertebrata</taxon>
        <taxon>Euteleostomi</taxon>
        <taxon>Actinopterygii</taxon>
        <taxon>Neopterygii</taxon>
        <taxon>Teleostei</taxon>
        <taxon>Neoteleostei</taxon>
        <taxon>Acanthomorphata</taxon>
        <taxon>Eupercaria</taxon>
        <taxon>Perciformes</taxon>
        <taxon>Cottioidei</taxon>
        <taxon>Cottales</taxon>
        <taxon>Liparidae</taxon>
        <taxon>Liparis</taxon>
    </lineage>
</organism>
<evidence type="ECO:0000313" key="1">
    <source>
        <dbReference type="EMBL" id="TNN56798.1"/>
    </source>
</evidence>
<protein>
    <submittedName>
        <fullName evidence="1">Uncharacterized protein</fullName>
    </submittedName>
</protein>
<dbReference type="OrthoDB" id="10531345at2759"/>